<sequence length="244" mass="25877">MRYSANVIAAAALLLANGWAGTAIAQSLSLPPEAEIQTEMAKHREEAAAVLGQNIKPVKPGTFKVEVPTIKAPPPVRTQSLDDIMQQYAEAKKGGPAPAKQGANDLIIFVSFSMPKPVLTELARQAKETGAVMVVRGFKDGSLKATKLAALEVNRAGAPWEIHPDLFKAFKVTAVPTFVVASAEAESVLDDGCSPETAYSAVAGNMSVELALDTIRRRAQPTIAKLAENRLAAIRAKNQPGTLR</sequence>
<organism evidence="2">
    <name type="scientific">Cupriavidus metallidurans (strain ATCC 43123 / DSM 2839 / NBRC 102507 / CH34)</name>
    <name type="common">Ralstonia metallidurans</name>
    <dbReference type="NCBI Taxonomy" id="266264"/>
    <lineage>
        <taxon>Bacteria</taxon>
        <taxon>Pseudomonadati</taxon>
        <taxon>Pseudomonadota</taxon>
        <taxon>Betaproteobacteria</taxon>
        <taxon>Burkholderiales</taxon>
        <taxon>Burkholderiaceae</taxon>
        <taxon>Cupriavidus</taxon>
    </lineage>
</organism>
<dbReference type="Pfam" id="PF09673">
    <property type="entry name" value="TrbC_Ftype"/>
    <property type="match status" value="1"/>
</dbReference>
<keyword evidence="2" id="KW-0614">Plasmid</keyword>
<accession>A0AAI8Y689</accession>
<dbReference type="EMBL" id="X71400">
    <property type="protein sequence ID" value="CAI11292.1"/>
    <property type="molecule type" value="Genomic_DNA"/>
</dbReference>
<reference evidence="2" key="2">
    <citation type="journal article" date="2001" name="J. Bacteriol.">
        <title>Cloning and functional analysis of the pbr lead resistance determinant of Ralstonia metallidurans CH34.</title>
        <authorList>
            <person name="Borremans B."/>
            <person name="Hobman J."/>
            <person name="Provoost A."/>
            <person name="Brown N.L."/>
            <person name="van der Lelie D."/>
        </authorList>
    </citation>
    <scope>NUCLEOTIDE SEQUENCE</scope>
    <source>
        <strain evidence="2">CH34</strain>
    </source>
</reference>
<name>A0AAI8Y689_CUPMC</name>
<dbReference type="NCBIfam" id="TIGR02742">
    <property type="entry name" value="TrbC_Ftype"/>
    <property type="match status" value="1"/>
</dbReference>
<keyword evidence="1" id="KW-0732">Signal</keyword>
<reference evidence="2" key="1">
    <citation type="journal article" date="1995" name="J. Ind. Microbiol.">
        <title>The czc operon of Alcaligenes eutrophus CH34: from resistance mechanism to the removal of heavy metals.</title>
        <authorList>
            <person name="Diels L."/>
            <person name="Dong Q."/>
            <person name="van der Lelie D."/>
            <person name="Baeyens W."/>
            <person name="Mergeay M."/>
        </authorList>
    </citation>
    <scope>NUCLEOTIDE SEQUENCE</scope>
    <source>
        <strain evidence="2">CH34</strain>
    </source>
</reference>
<feature type="chain" id="PRO_5042613496" evidence="1">
    <location>
        <begin position="26"/>
        <end position="244"/>
    </location>
</feature>
<dbReference type="RefSeq" id="WP_011229375.1">
    <property type="nucleotide sequence ID" value="NC_006466.1"/>
</dbReference>
<dbReference type="AlphaFoldDB" id="A0AAI8Y689"/>
<dbReference type="InterPro" id="IPR019106">
    <property type="entry name" value="T4SS_TrbC"/>
</dbReference>
<evidence type="ECO:0000256" key="1">
    <source>
        <dbReference type="SAM" id="SignalP"/>
    </source>
</evidence>
<protein>
    <submittedName>
        <fullName evidence="2">Sex pilus assembly and mating pair formation protein</fullName>
    </submittedName>
</protein>
<evidence type="ECO:0000313" key="2">
    <source>
        <dbReference type="EMBL" id="CAI11292.1"/>
    </source>
</evidence>
<gene>
    <name evidence="2" type="primary">trbC</name>
</gene>
<feature type="signal peptide" evidence="1">
    <location>
        <begin position="1"/>
        <end position="25"/>
    </location>
</feature>
<proteinExistence type="predicted"/>
<dbReference type="InterPro" id="IPR014113">
    <property type="entry name" value="T4SS_TrbC_subgr"/>
</dbReference>
<reference evidence="2" key="3">
    <citation type="submission" date="2004-11" db="EMBL/GenBank/DDBJ databases">
        <title>Sequence and features of the Ralstonia metallidurans CH34 heavy metals plasmids pMOL28 and pMOL30.</title>
        <authorList>
            <person name="Monchy S."/>
            <person name="Van der Lelie D."/>
            <person name="Vallaeys T."/>
            <person name="Taghavi S."/>
            <person name="Benotmane M."/>
            <person name="McCorkle S."/>
            <person name="Dunn J."/>
            <person name="Lapidus A."/>
            <person name="Mergeay M."/>
        </authorList>
    </citation>
    <scope>NUCLEOTIDE SEQUENCE</scope>
    <source>
        <strain evidence="2">CH34</strain>
        <plasmid evidence="2">pMOL30</plasmid>
    </source>
</reference>
<geneLocation type="plasmid" evidence="2">
    <name>pMOL30</name>
</geneLocation>